<keyword evidence="2" id="KW-1185">Reference proteome</keyword>
<sequence length="54" mass="6251">MLNIHLEHPYLSCIFRGVLLHIWHCPSDSSRKRARECALCDTCCNVVGKFLHNL</sequence>
<organism evidence="1 2">
    <name type="scientific">Helianthus annuus</name>
    <name type="common">Common sunflower</name>
    <dbReference type="NCBI Taxonomy" id="4232"/>
    <lineage>
        <taxon>Eukaryota</taxon>
        <taxon>Viridiplantae</taxon>
        <taxon>Streptophyta</taxon>
        <taxon>Embryophyta</taxon>
        <taxon>Tracheophyta</taxon>
        <taxon>Spermatophyta</taxon>
        <taxon>Magnoliopsida</taxon>
        <taxon>eudicotyledons</taxon>
        <taxon>Gunneridae</taxon>
        <taxon>Pentapetalae</taxon>
        <taxon>asterids</taxon>
        <taxon>campanulids</taxon>
        <taxon>Asterales</taxon>
        <taxon>Asteraceae</taxon>
        <taxon>Asteroideae</taxon>
        <taxon>Heliantheae alliance</taxon>
        <taxon>Heliantheae</taxon>
        <taxon>Helianthus</taxon>
    </lineage>
</organism>
<reference evidence="1" key="2">
    <citation type="submission" date="2020-06" db="EMBL/GenBank/DDBJ databases">
        <title>Helianthus annuus Genome sequencing and assembly Release 2.</title>
        <authorList>
            <person name="Gouzy J."/>
            <person name="Langlade N."/>
            <person name="Munos S."/>
        </authorList>
    </citation>
    <scope>NUCLEOTIDE SEQUENCE</scope>
    <source>
        <tissue evidence="1">Leaves</tissue>
    </source>
</reference>
<dbReference type="AlphaFoldDB" id="A0A9K3EPT8"/>
<comment type="caution">
    <text evidence="1">The sequence shown here is derived from an EMBL/GenBank/DDBJ whole genome shotgun (WGS) entry which is preliminary data.</text>
</comment>
<protein>
    <submittedName>
        <fullName evidence="1">Uncharacterized protein</fullName>
    </submittedName>
</protein>
<dbReference type="EMBL" id="MNCJ02000327">
    <property type="protein sequence ID" value="KAF5776631.1"/>
    <property type="molecule type" value="Genomic_DNA"/>
</dbReference>
<dbReference type="Gramene" id="mRNA:HanXRQr2_Chr12g0526391">
    <property type="protein sequence ID" value="CDS:HanXRQr2_Chr12g0526391.1"/>
    <property type="gene ID" value="HanXRQr2_Chr12g0526391"/>
</dbReference>
<accession>A0A9K3EPT8</accession>
<name>A0A9K3EPT8_HELAN</name>
<evidence type="ECO:0000313" key="2">
    <source>
        <dbReference type="Proteomes" id="UP000215914"/>
    </source>
</evidence>
<proteinExistence type="predicted"/>
<evidence type="ECO:0000313" key="1">
    <source>
        <dbReference type="EMBL" id="KAF5776631.1"/>
    </source>
</evidence>
<reference evidence="1" key="1">
    <citation type="journal article" date="2017" name="Nature">
        <title>The sunflower genome provides insights into oil metabolism, flowering and Asterid evolution.</title>
        <authorList>
            <person name="Badouin H."/>
            <person name="Gouzy J."/>
            <person name="Grassa C.J."/>
            <person name="Murat F."/>
            <person name="Staton S.E."/>
            <person name="Cottret L."/>
            <person name="Lelandais-Briere C."/>
            <person name="Owens G.L."/>
            <person name="Carrere S."/>
            <person name="Mayjonade B."/>
            <person name="Legrand L."/>
            <person name="Gill N."/>
            <person name="Kane N.C."/>
            <person name="Bowers J.E."/>
            <person name="Hubner S."/>
            <person name="Bellec A."/>
            <person name="Berard A."/>
            <person name="Berges H."/>
            <person name="Blanchet N."/>
            <person name="Boniface M.C."/>
            <person name="Brunel D."/>
            <person name="Catrice O."/>
            <person name="Chaidir N."/>
            <person name="Claudel C."/>
            <person name="Donnadieu C."/>
            <person name="Faraut T."/>
            <person name="Fievet G."/>
            <person name="Helmstetter N."/>
            <person name="King M."/>
            <person name="Knapp S.J."/>
            <person name="Lai Z."/>
            <person name="Le Paslier M.C."/>
            <person name="Lippi Y."/>
            <person name="Lorenzon L."/>
            <person name="Mandel J.R."/>
            <person name="Marage G."/>
            <person name="Marchand G."/>
            <person name="Marquand E."/>
            <person name="Bret-Mestries E."/>
            <person name="Morien E."/>
            <person name="Nambeesan S."/>
            <person name="Nguyen T."/>
            <person name="Pegot-Espagnet P."/>
            <person name="Pouilly N."/>
            <person name="Raftis F."/>
            <person name="Sallet E."/>
            <person name="Schiex T."/>
            <person name="Thomas J."/>
            <person name="Vandecasteele C."/>
            <person name="Vares D."/>
            <person name="Vear F."/>
            <person name="Vautrin S."/>
            <person name="Crespi M."/>
            <person name="Mangin B."/>
            <person name="Burke J.M."/>
            <person name="Salse J."/>
            <person name="Munos S."/>
            <person name="Vincourt P."/>
            <person name="Rieseberg L.H."/>
            <person name="Langlade N.B."/>
        </authorList>
    </citation>
    <scope>NUCLEOTIDE SEQUENCE</scope>
    <source>
        <tissue evidence="1">Leaves</tissue>
    </source>
</reference>
<dbReference type="Proteomes" id="UP000215914">
    <property type="component" value="Unassembled WGS sequence"/>
</dbReference>
<gene>
    <name evidence="1" type="ORF">HanXRQr2_Chr12g0526391</name>
</gene>